<keyword evidence="1" id="KW-0732">Signal</keyword>
<comment type="caution">
    <text evidence="2">The sequence shown here is derived from an EMBL/GenBank/DDBJ whole genome shotgun (WGS) entry which is preliminary data.</text>
</comment>
<evidence type="ECO:0000313" key="3">
    <source>
        <dbReference type="Proteomes" id="UP000663870"/>
    </source>
</evidence>
<gene>
    <name evidence="2" type="ORF">JXQ802_LOCUS23203</name>
</gene>
<dbReference type="Proteomes" id="UP000663870">
    <property type="component" value="Unassembled WGS sequence"/>
</dbReference>
<name>A0A814US18_9BILA</name>
<proteinExistence type="predicted"/>
<feature type="chain" id="PRO_5032934105" evidence="1">
    <location>
        <begin position="20"/>
        <end position="431"/>
    </location>
</feature>
<dbReference type="EMBL" id="CAJNOL010000724">
    <property type="protein sequence ID" value="CAF1178420.1"/>
    <property type="molecule type" value="Genomic_DNA"/>
</dbReference>
<reference evidence="2" key="1">
    <citation type="submission" date="2021-02" db="EMBL/GenBank/DDBJ databases">
        <authorList>
            <person name="Nowell W R."/>
        </authorList>
    </citation>
    <scope>NUCLEOTIDE SEQUENCE</scope>
</reference>
<dbReference type="AlphaFoldDB" id="A0A814US18"/>
<keyword evidence="3" id="KW-1185">Reference proteome</keyword>
<evidence type="ECO:0000313" key="2">
    <source>
        <dbReference type="EMBL" id="CAF1178420.1"/>
    </source>
</evidence>
<organism evidence="2 3">
    <name type="scientific">Rotaria sordida</name>
    <dbReference type="NCBI Taxonomy" id="392033"/>
    <lineage>
        <taxon>Eukaryota</taxon>
        <taxon>Metazoa</taxon>
        <taxon>Spiralia</taxon>
        <taxon>Gnathifera</taxon>
        <taxon>Rotifera</taxon>
        <taxon>Eurotatoria</taxon>
        <taxon>Bdelloidea</taxon>
        <taxon>Philodinida</taxon>
        <taxon>Philodinidae</taxon>
        <taxon>Rotaria</taxon>
    </lineage>
</organism>
<sequence>MRSIVLLVLLFCIIGNINGSHFLGGTISWRPVNASATGTSVDITITQTYSWTYSLITCTTAMITSIQLIPVGFYSYLTTQQLVCISNCGASSTGYVAPSVRPYCMDISAPVGTTVGQRSDIVTLQEDDDFSAAFQQNAWRPLATAMIADWSISVRITVNRRSDNNLYNSAPVATMMSPILIPVNQTTVIYVPVVDDDGDVTRCRWSTASNGVNECGGVCPPGSLPSNTTIDPNCTILITGQTVGNWYAVTLMVEDFINSTSTTPLSSVPVQFLVQVVEQSLCSNPPTIIGIPPKESCIVAITGQTFSSQLIAINNCGSNVTIIDITIFAFLGMTRGNVIQLNITTYYANLSWTPTGSQIGYQLLCAMAFDSQNAQSSQYCFKFYVTQTSLCACPGEACITIDSITSPTSTENCLFICLSIIMIKSDPIYLC</sequence>
<accession>A0A814US18</accession>
<protein>
    <submittedName>
        <fullName evidence="2">Uncharacterized protein</fullName>
    </submittedName>
</protein>
<feature type="signal peptide" evidence="1">
    <location>
        <begin position="1"/>
        <end position="19"/>
    </location>
</feature>
<evidence type="ECO:0000256" key="1">
    <source>
        <dbReference type="SAM" id="SignalP"/>
    </source>
</evidence>